<proteinExistence type="predicted"/>
<dbReference type="Proteomes" id="UP000095200">
    <property type="component" value="Unassembled WGS sequence"/>
</dbReference>
<organism evidence="1 2">
    <name type="scientific">Desulfoplanes formicivorans</name>
    <dbReference type="NCBI Taxonomy" id="1592317"/>
    <lineage>
        <taxon>Bacteria</taxon>
        <taxon>Pseudomonadati</taxon>
        <taxon>Thermodesulfobacteriota</taxon>
        <taxon>Desulfovibrionia</taxon>
        <taxon>Desulfovibrionales</taxon>
        <taxon>Desulfoplanaceae</taxon>
        <taxon>Desulfoplanes</taxon>
    </lineage>
</organism>
<sequence>MLNKNNRRYINKIAFVCHEATMFIHYSNVWKKLEPDSFDIVLIGPLLENKDNNRGFRQKVIEEIGSDINVFELPEILEKGLAYKHVVSNHCMGETPIESINNLYILKNILISYKNYAKYLYNNKIIDDPAKRKKYNTTQYPRPRVYTPKAVGDKQIRFMYGPDISDGWSLGAWNSMYDLVLCHGEADAEKIRTKYNKKTEIMGYPRYDSYFSDACSPEKARKEFGLSENTPVIYWMPTVDAFDDDVCSIPFYADLLSRQKKYTIIVRPHPITYRTHPHLITLLEEHGYLIDSDSMRDTSEIFKISSAVLCDHGGSPFGAFYLRKKLIFLKTPKHEKANVFKNSSNQELMTYFPMLDTNTIDNLESVIEDENLWEDIYSKSQPFYKKTYGNYFGRSADKAASILMRLDDIL</sequence>
<comment type="caution">
    <text evidence="1">The sequence shown here is derived from an EMBL/GenBank/DDBJ whole genome shotgun (WGS) entry which is preliminary data.</text>
</comment>
<evidence type="ECO:0008006" key="3">
    <source>
        <dbReference type="Google" id="ProtNLM"/>
    </source>
</evidence>
<name>A0A194AL11_9BACT</name>
<keyword evidence="2" id="KW-1185">Reference proteome</keyword>
<gene>
    <name evidence="1" type="ORF">DPF_2105</name>
</gene>
<dbReference type="SUPFAM" id="SSF53756">
    <property type="entry name" value="UDP-Glycosyltransferase/glycogen phosphorylase"/>
    <property type="match status" value="1"/>
</dbReference>
<dbReference type="RefSeq" id="WP_069859614.1">
    <property type="nucleotide sequence ID" value="NZ_BDFE01000017.1"/>
</dbReference>
<dbReference type="Pfam" id="PF04464">
    <property type="entry name" value="Glyphos_transf"/>
    <property type="match status" value="1"/>
</dbReference>
<dbReference type="GO" id="GO:0047355">
    <property type="term" value="F:CDP-glycerol glycerophosphotransferase activity"/>
    <property type="evidence" value="ECO:0007669"/>
    <property type="project" value="InterPro"/>
</dbReference>
<dbReference type="EMBL" id="BDFE01000017">
    <property type="protein sequence ID" value="GAU09379.1"/>
    <property type="molecule type" value="Genomic_DNA"/>
</dbReference>
<evidence type="ECO:0000313" key="1">
    <source>
        <dbReference type="EMBL" id="GAU09379.1"/>
    </source>
</evidence>
<dbReference type="AlphaFoldDB" id="A0A194AL11"/>
<evidence type="ECO:0000313" key="2">
    <source>
        <dbReference type="Proteomes" id="UP000095200"/>
    </source>
</evidence>
<dbReference type="GO" id="GO:0016020">
    <property type="term" value="C:membrane"/>
    <property type="evidence" value="ECO:0007669"/>
    <property type="project" value="InterPro"/>
</dbReference>
<accession>A0A194AL11</accession>
<protein>
    <recommendedName>
        <fullName evidence="3">CDP-glycerol:poly(Glycerophosphate) glycerophosphotransferase</fullName>
    </recommendedName>
</protein>
<dbReference type="InterPro" id="IPR043148">
    <property type="entry name" value="TagF_C"/>
</dbReference>
<dbReference type="STRING" id="1592317.DPF_2105"/>
<reference evidence="2" key="1">
    <citation type="submission" date="2016-06" db="EMBL/GenBank/DDBJ databases">
        <title>Draft genome sequence of Desulfoplanes formicivorans strain Pf12B.</title>
        <authorList>
            <person name="Watanabe M."/>
            <person name="Kojima H."/>
            <person name="Fukui M."/>
        </authorList>
    </citation>
    <scope>NUCLEOTIDE SEQUENCE [LARGE SCALE GENOMIC DNA]</scope>
    <source>
        <strain evidence="2">Pf12B</strain>
    </source>
</reference>
<dbReference type="Gene3D" id="3.40.50.12580">
    <property type="match status" value="1"/>
</dbReference>
<dbReference type="InterPro" id="IPR007554">
    <property type="entry name" value="Glycerophosphate_synth"/>
</dbReference>